<feature type="region of interest" description="Disordered" evidence="1">
    <location>
        <begin position="1"/>
        <end position="29"/>
    </location>
</feature>
<sequence length="133" mass="15267">MAPRKFRGPKPGAAAVTRPRKAIQEQSQAFEAVKTRRWRQRRSEAERCIENARTGDRLAVYYAQKSIRAKPSFQALSPEKQQAALFEAKKEVMDRRDKGQRSEAMVRRNIEVLEIIKKAQAEVEARRTASQPS</sequence>
<dbReference type="GeneID" id="34608016"/>
<dbReference type="AlphaFoldDB" id="A0A1L9SU87"/>
<evidence type="ECO:0000313" key="3">
    <source>
        <dbReference type="Proteomes" id="UP000184188"/>
    </source>
</evidence>
<dbReference type="EMBL" id="KV878336">
    <property type="protein sequence ID" value="OJJ50762.1"/>
    <property type="molecule type" value="Genomic_DNA"/>
</dbReference>
<proteinExistence type="predicted"/>
<organism evidence="2 3">
    <name type="scientific">Penicilliopsis zonata CBS 506.65</name>
    <dbReference type="NCBI Taxonomy" id="1073090"/>
    <lineage>
        <taxon>Eukaryota</taxon>
        <taxon>Fungi</taxon>
        <taxon>Dikarya</taxon>
        <taxon>Ascomycota</taxon>
        <taxon>Pezizomycotina</taxon>
        <taxon>Eurotiomycetes</taxon>
        <taxon>Eurotiomycetidae</taxon>
        <taxon>Eurotiales</taxon>
        <taxon>Aspergillaceae</taxon>
        <taxon>Penicilliopsis</taxon>
    </lineage>
</organism>
<dbReference type="Proteomes" id="UP000184188">
    <property type="component" value="Unassembled WGS sequence"/>
</dbReference>
<evidence type="ECO:0000256" key="1">
    <source>
        <dbReference type="SAM" id="MobiDB-lite"/>
    </source>
</evidence>
<name>A0A1L9SU87_9EURO</name>
<accession>A0A1L9SU87</accession>
<protein>
    <submittedName>
        <fullName evidence="2">Uncharacterized protein</fullName>
    </submittedName>
</protein>
<dbReference type="RefSeq" id="XP_022585272.1">
    <property type="nucleotide sequence ID" value="XM_022721551.1"/>
</dbReference>
<reference evidence="3" key="1">
    <citation type="journal article" date="2017" name="Genome Biol.">
        <title>Comparative genomics reveals high biological diversity and specific adaptations in the industrially and medically important fungal genus Aspergillus.</title>
        <authorList>
            <person name="de Vries R.P."/>
            <person name="Riley R."/>
            <person name="Wiebenga A."/>
            <person name="Aguilar-Osorio G."/>
            <person name="Amillis S."/>
            <person name="Uchima C.A."/>
            <person name="Anderluh G."/>
            <person name="Asadollahi M."/>
            <person name="Askin M."/>
            <person name="Barry K."/>
            <person name="Battaglia E."/>
            <person name="Bayram O."/>
            <person name="Benocci T."/>
            <person name="Braus-Stromeyer S.A."/>
            <person name="Caldana C."/>
            <person name="Canovas D."/>
            <person name="Cerqueira G.C."/>
            <person name="Chen F."/>
            <person name="Chen W."/>
            <person name="Choi C."/>
            <person name="Clum A."/>
            <person name="Dos Santos R.A."/>
            <person name="Damasio A.R."/>
            <person name="Diallinas G."/>
            <person name="Emri T."/>
            <person name="Fekete E."/>
            <person name="Flipphi M."/>
            <person name="Freyberg S."/>
            <person name="Gallo A."/>
            <person name="Gournas C."/>
            <person name="Habgood R."/>
            <person name="Hainaut M."/>
            <person name="Harispe M.L."/>
            <person name="Henrissat B."/>
            <person name="Hilden K.S."/>
            <person name="Hope R."/>
            <person name="Hossain A."/>
            <person name="Karabika E."/>
            <person name="Karaffa L."/>
            <person name="Karanyi Z."/>
            <person name="Krasevec N."/>
            <person name="Kuo A."/>
            <person name="Kusch H."/>
            <person name="LaButti K."/>
            <person name="Lagendijk E.L."/>
            <person name="Lapidus A."/>
            <person name="Levasseur A."/>
            <person name="Lindquist E."/>
            <person name="Lipzen A."/>
            <person name="Logrieco A.F."/>
            <person name="MacCabe A."/>
            <person name="Maekelae M.R."/>
            <person name="Malavazi I."/>
            <person name="Melin P."/>
            <person name="Meyer V."/>
            <person name="Mielnichuk N."/>
            <person name="Miskei M."/>
            <person name="Molnar A.P."/>
            <person name="Mule G."/>
            <person name="Ngan C.Y."/>
            <person name="Orejas M."/>
            <person name="Orosz E."/>
            <person name="Ouedraogo J.P."/>
            <person name="Overkamp K.M."/>
            <person name="Park H.-S."/>
            <person name="Perrone G."/>
            <person name="Piumi F."/>
            <person name="Punt P.J."/>
            <person name="Ram A.F."/>
            <person name="Ramon A."/>
            <person name="Rauscher S."/>
            <person name="Record E."/>
            <person name="Riano-Pachon D.M."/>
            <person name="Robert V."/>
            <person name="Roehrig J."/>
            <person name="Ruller R."/>
            <person name="Salamov A."/>
            <person name="Salih N.S."/>
            <person name="Samson R.A."/>
            <person name="Sandor E."/>
            <person name="Sanguinetti M."/>
            <person name="Schuetze T."/>
            <person name="Sepcic K."/>
            <person name="Shelest E."/>
            <person name="Sherlock G."/>
            <person name="Sophianopoulou V."/>
            <person name="Squina F.M."/>
            <person name="Sun H."/>
            <person name="Susca A."/>
            <person name="Todd R.B."/>
            <person name="Tsang A."/>
            <person name="Unkles S.E."/>
            <person name="van de Wiele N."/>
            <person name="van Rossen-Uffink D."/>
            <person name="Oliveira J.V."/>
            <person name="Vesth T.C."/>
            <person name="Visser J."/>
            <person name="Yu J.-H."/>
            <person name="Zhou M."/>
            <person name="Andersen M.R."/>
            <person name="Archer D.B."/>
            <person name="Baker S.E."/>
            <person name="Benoit I."/>
            <person name="Brakhage A.A."/>
            <person name="Braus G.H."/>
            <person name="Fischer R."/>
            <person name="Frisvad J.C."/>
            <person name="Goldman G.H."/>
            <person name="Houbraken J."/>
            <person name="Oakley B."/>
            <person name="Pocsi I."/>
            <person name="Scazzocchio C."/>
            <person name="Seiboth B."/>
            <person name="vanKuyk P.A."/>
            <person name="Wortman J."/>
            <person name="Dyer P.S."/>
            <person name="Grigoriev I.V."/>
        </authorList>
    </citation>
    <scope>NUCLEOTIDE SEQUENCE [LARGE SCALE GENOMIC DNA]</scope>
    <source>
        <strain evidence="3">CBS 506.65</strain>
    </source>
</reference>
<evidence type="ECO:0000313" key="2">
    <source>
        <dbReference type="EMBL" id="OJJ50762.1"/>
    </source>
</evidence>
<keyword evidence="3" id="KW-1185">Reference proteome</keyword>
<gene>
    <name evidence="2" type="ORF">ASPZODRAFT_126693</name>
</gene>
<dbReference type="VEuPathDB" id="FungiDB:ASPZODRAFT_126693"/>